<reference evidence="1 2" key="1">
    <citation type="submission" date="2023-10" db="EMBL/GenBank/DDBJ databases">
        <title>Virgibacillus halophilus 5B73C genome.</title>
        <authorList>
            <person name="Miliotis G."/>
            <person name="Sengupta P."/>
            <person name="Hameed A."/>
            <person name="Chuvochina M."/>
            <person name="Mcdonagh F."/>
            <person name="Simpson A.C."/>
            <person name="Singh N.K."/>
            <person name="Rekha P.D."/>
            <person name="Raman K."/>
            <person name="Hugenholtz P."/>
            <person name="Venkateswaran K."/>
        </authorList>
    </citation>
    <scope>NUCLEOTIDE SEQUENCE [LARGE SCALE GENOMIC DNA]</scope>
    <source>
        <strain evidence="1 2">5B73C</strain>
    </source>
</reference>
<dbReference type="Proteomes" id="UP001281447">
    <property type="component" value="Unassembled WGS sequence"/>
</dbReference>
<dbReference type="EMBL" id="JAWDIP010000003">
    <property type="protein sequence ID" value="MDY0393912.1"/>
    <property type="molecule type" value="Genomic_DNA"/>
</dbReference>
<proteinExistence type="predicted"/>
<protein>
    <submittedName>
        <fullName evidence="1">Uncharacterized protein</fullName>
    </submittedName>
</protein>
<keyword evidence="2" id="KW-1185">Reference proteome</keyword>
<sequence>MKKRWSCRQARQLLVFFKRKEEGSAVIHFTLGERQIFKLAIARRLYMAKAVQAKRKKENHQRPMDSIWLF</sequence>
<organism evidence="1 2">
    <name type="scientific">Tigheibacillus halophilus</name>
    <dbReference type="NCBI Taxonomy" id="361280"/>
    <lineage>
        <taxon>Bacteria</taxon>
        <taxon>Bacillati</taxon>
        <taxon>Bacillota</taxon>
        <taxon>Bacilli</taxon>
        <taxon>Bacillales</taxon>
        <taxon>Bacillaceae</taxon>
        <taxon>Tigheibacillus</taxon>
    </lineage>
</organism>
<gene>
    <name evidence="1" type="ORF">RWE15_04845</name>
</gene>
<accession>A0ABU5C3L4</accession>
<evidence type="ECO:0000313" key="1">
    <source>
        <dbReference type="EMBL" id="MDY0393912.1"/>
    </source>
</evidence>
<evidence type="ECO:0000313" key="2">
    <source>
        <dbReference type="Proteomes" id="UP001281447"/>
    </source>
</evidence>
<comment type="caution">
    <text evidence="1">The sequence shown here is derived from an EMBL/GenBank/DDBJ whole genome shotgun (WGS) entry which is preliminary data.</text>
</comment>
<name>A0ABU5C3L4_9BACI</name>